<organism evidence="2 3">
    <name type="scientific">Penicillium atrosanguineum</name>
    <dbReference type="NCBI Taxonomy" id="1132637"/>
    <lineage>
        <taxon>Eukaryota</taxon>
        <taxon>Fungi</taxon>
        <taxon>Dikarya</taxon>
        <taxon>Ascomycota</taxon>
        <taxon>Pezizomycotina</taxon>
        <taxon>Eurotiomycetes</taxon>
        <taxon>Eurotiomycetidae</taxon>
        <taxon>Eurotiales</taxon>
        <taxon>Aspergillaceae</taxon>
        <taxon>Penicillium</taxon>
    </lineage>
</organism>
<proteinExistence type="predicted"/>
<name>A0A9W9KZC4_9EURO</name>
<evidence type="ECO:0000313" key="2">
    <source>
        <dbReference type="EMBL" id="KAJ5330855.1"/>
    </source>
</evidence>
<feature type="region of interest" description="Disordered" evidence="1">
    <location>
        <begin position="23"/>
        <end position="63"/>
    </location>
</feature>
<gene>
    <name evidence="2" type="ORF">N7476_000638</name>
</gene>
<protein>
    <recommendedName>
        <fullName evidence="4">BZIP domain-containing protein</fullName>
    </recommendedName>
</protein>
<keyword evidence="3" id="KW-1185">Reference proteome</keyword>
<dbReference type="EMBL" id="JAPZBO010000001">
    <property type="protein sequence ID" value="KAJ5330855.1"/>
    <property type="molecule type" value="Genomic_DNA"/>
</dbReference>
<evidence type="ECO:0000256" key="1">
    <source>
        <dbReference type="SAM" id="MobiDB-lite"/>
    </source>
</evidence>
<feature type="compositionally biased region" description="Basic residues" evidence="1">
    <location>
        <begin position="38"/>
        <end position="55"/>
    </location>
</feature>
<dbReference type="AlphaFoldDB" id="A0A9W9KZC4"/>
<evidence type="ECO:0008006" key="4">
    <source>
        <dbReference type="Google" id="ProtNLM"/>
    </source>
</evidence>
<reference evidence="2" key="2">
    <citation type="journal article" date="2023" name="IMA Fungus">
        <title>Comparative genomic study of the Penicillium genus elucidates a diverse pangenome and 15 lateral gene transfer events.</title>
        <authorList>
            <person name="Petersen C."/>
            <person name="Sorensen T."/>
            <person name="Nielsen M.R."/>
            <person name="Sondergaard T.E."/>
            <person name="Sorensen J.L."/>
            <person name="Fitzpatrick D.A."/>
            <person name="Frisvad J.C."/>
            <person name="Nielsen K.L."/>
        </authorList>
    </citation>
    <scope>NUCLEOTIDE SEQUENCE</scope>
    <source>
        <strain evidence="2">IBT 21472</strain>
    </source>
</reference>
<accession>A0A9W9KZC4</accession>
<reference evidence="2" key="1">
    <citation type="submission" date="2022-12" db="EMBL/GenBank/DDBJ databases">
        <authorList>
            <person name="Petersen C."/>
        </authorList>
    </citation>
    <scope>NUCLEOTIDE SEQUENCE</scope>
    <source>
        <strain evidence="2">IBT 21472</strain>
    </source>
</reference>
<comment type="caution">
    <text evidence="2">The sequence shown here is derived from an EMBL/GenBank/DDBJ whole genome shotgun (WGS) entry which is preliminary data.</text>
</comment>
<sequence>MDPSAEGLSERRIALRLSSQQRSAWPDEDWSGITDQKTRRRLQNRLNQRARRKSAVRQLPTSE</sequence>
<evidence type="ECO:0000313" key="3">
    <source>
        <dbReference type="Proteomes" id="UP001147746"/>
    </source>
</evidence>
<dbReference type="Proteomes" id="UP001147746">
    <property type="component" value="Unassembled WGS sequence"/>
</dbReference>
<dbReference type="OrthoDB" id="2245989at2759"/>